<organism evidence="1 2">
    <name type="scientific">Candidatus Daviesbacteria bacterium GW2011_GWA1_36_8</name>
    <dbReference type="NCBI Taxonomy" id="1618417"/>
    <lineage>
        <taxon>Bacteria</taxon>
        <taxon>Candidatus Daviesiibacteriota</taxon>
    </lineage>
</organism>
<gene>
    <name evidence="1" type="ORF">US28_C0042G0012</name>
</gene>
<dbReference type="InterPro" id="IPR043707">
    <property type="entry name" value="DUF5647"/>
</dbReference>
<dbReference type="Proteomes" id="UP000034448">
    <property type="component" value="Unassembled WGS sequence"/>
</dbReference>
<proteinExistence type="predicted"/>
<evidence type="ECO:0000313" key="2">
    <source>
        <dbReference type="Proteomes" id="UP000034448"/>
    </source>
</evidence>
<dbReference type="EMBL" id="LBSJ01000042">
    <property type="protein sequence ID" value="KKQ13913.1"/>
    <property type="molecule type" value="Genomic_DNA"/>
</dbReference>
<evidence type="ECO:0000313" key="1">
    <source>
        <dbReference type="EMBL" id="KKQ13913.1"/>
    </source>
</evidence>
<comment type="caution">
    <text evidence="1">The sequence shown here is derived from an EMBL/GenBank/DDBJ whole genome shotgun (WGS) entry which is preliminary data.</text>
</comment>
<protein>
    <submittedName>
        <fullName evidence="1">Uncharacterized protein</fullName>
    </submittedName>
</protein>
<accession>A0A0G0F3S8</accession>
<reference evidence="1 2" key="1">
    <citation type="journal article" date="2015" name="Nature">
        <title>rRNA introns, odd ribosomes, and small enigmatic genomes across a large radiation of phyla.</title>
        <authorList>
            <person name="Brown C.T."/>
            <person name="Hug L.A."/>
            <person name="Thomas B.C."/>
            <person name="Sharon I."/>
            <person name="Castelle C.J."/>
            <person name="Singh A."/>
            <person name="Wilkins M.J."/>
            <person name="Williams K.H."/>
            <person name="Banfield J.F."/>
        </authorList>
    </citation>
    <scope>NUCLEOTIDE SEQUENCE [LARGE SCALE GENOMIC DNA]</scope>
</reference>
<dbReference type="Pfam" id="PF18882">
    <property type="entry name" value="DUF5647"/>
    <property type="match status" value="1"/>
</dbReference>
<sequence>MTKQIQTSKNLKLSAEVAEYITKNPELVEDFGKDLSFVVFPSDDKQLQKANVKLANELKKEGKNVVKVHQTKDKKTPWKFSYL</sequence>
<name>A0A0G0F3S8_9BACT</name>
<dbReference type="AlphaFoldDB" id="A0A0G0F3S8"/>